<accession>A0ABP6ZHP1</accession>
<proteinExistence type="predicted"/>
<dbReference type="InterPro" id="IPR011010">
    <property type="entry name" value="DNA_brk_join_enz"/>
</dbReference>
<keyword evidence="1" id="KW-0233">DNA recombination</keyword>
<evidence type="ECO:0000313" key="4">
    <source>
        <dbReference type="EMBL" id="GAA3610039.1"/>
    </source>
</evidence>
<dbReference type="PROSITE" id="PS51900">
    <property type="entry name" value="CB"/>
    <property type="match status" value="1"/>
</dbReference>
<evidence type="ECO:0000259" key="3">
    <source>
        <dbReference type="PROSITE" id="PS51900"/>
    </source>
</evidence>
<keyword evidence="5" id="KW-1185">Reference proteome</keyword>
<evidence type="ECO:0000313" key="5">
    <source>
        <dbReference type="Proteomes" id="UP001500630"/>
    </source>
</evidence>
<dbReference type="RefSeq" id="WP_345575610.1">
    <property type="nucleotide sequence ID" value="NZ_BAABDQ010000046.1"/>
</dbReference>
<organism evidence="4 5">
    <name type="scientific">Nonomuraea rosea</name>
    <dbReference type="NCBI Taxonomy" id="638574"/>
    <lineage>
        <taxon>Bacteria</taxon>
        <taxon>Bacillati</taxon>
        <taxon>Actinomycetota</taxon>
        <taxon>Actinomycetes</taxon>
        <taxon>Streptosporangiales</taxon>
        <taxon>Streptosporangiaceae</taxon>
        <taxon>Nonomuraea</taxon>
    </lineage>
</organism>
<protein>
    <recommendedName>
        <fullName evidence="3">Core-binding (CB) domain-containing protein</fullName>
    </recommendedName>
</protein>
<evidence type="ECO:0000256" key="1">
    <source>
        <dbReference type="ARBA" id="ARBA00023172"/>
    </source>
</evidence>
<evidence type="ECO:0000256" key="2">
    <source>
        <dbReference type="PROSITE-ProRule" id="PRU01248"/>
    </source>
</evidence>
<sequence length="541" mass="59695">MGKRQRDCADCGGPVGIIGRQHCCRCVNRLKQAAAKASCPACGKQRVLQADTGRCITCSRVCLECGHPVRSPDATLCRDCARKARQRAAQQPCPRCGRPGYLRDATGWCGSCSRSRQAKDPPRVCDSCGQLRPHAGHDLCSACWQRRPERPFVAGENLIARVTDPPPWLGELIGHLAAGHSPARACTLIGQLGRLLGDEHPNHPQALLERARRPGRSMGPLARGLEVFFVERGLALATDHAERLAAGRRRRRIDAVPAPLRPAAEAFNTFLLRSRERARRAGTLPRADVTLDIKLSTLRDLAQHVSARGKQDWALVDVHDIETFLAAQPKNRPRRLQIARQFFRFAKSHKMILVDPTSGLSAKATKGFVGKTLTLDQQRRLFRRWTTDPAVHPHEALLGVLALLHGASSSEVRHLRLDDIDRANRTIRIGQRPHPVPLDPASWTTVQRCVAHRENQHTSNPHLMVTKGTKAGRSPASVAYVSHVLDPAGISPRMLRSTRLIDLVNTMDAKLVAAAFGMHPEGVMIYLADQVDSDRMPETMT</sequence>
<dbReference type="Gene3D" id="1.10.443.10">
    <property type="entry name" value="Intergrase catalytic core"/>
    <property type="match status" value="1"/>
</dbReference>
<dbReference type="InterPro" id="IPR013762">
    <property type="entry name" value="Integrase-like_cat_sf"/>
</dbReference>
<gene>
    <name evidence="4" type="ORF">GCM10022419_113810</name>
</gene>
<feature type="domain" description="Core-binding (CB)" evidence="3">
    <location>
        <begin position="258"/>
        <end position="347"/>
    </location>
</feature>
<dbReference type="InterPro" id="IPR044068">
    <property type="entry name" value="CB"/>
</dbReference>
<dbReference type="EMBL" id="BAABDQ010000046">
    <property type="protein sequence ID" value="GAA3610039.1"/>
    <property type="molecule type" value="Genomic_DNA"/>
</dbReference>
<keyword evidence="2" id="KW-0238">DNA-binding</keyword>
<dbReference type="SUPFAM" id="SSF56349">
    <property type="entry name" value="DNA breaking-rejoining enzymes"/>
    <property type="match status" value="1"/>
</dbReference>
<reference evidence="5" key="1">
    <citation type="journal article" date="2019" name="Int. J. Syst. Evol. Microbiol.">
        <title>The Global Catalogue of Microorganisms (GCM) 10K type strain sequencing project: providing services to taxonomists for standard genome sequencing and annotation.</title>
        <authorList>
            <consortium name="The Broad Institute Genomics Platform"/>
            <consortium name="The Broad Institute Genome Sequencing Center for Infectious Disease"/>
            <person name="Wu L."/>
            <person name="Ma J."/>
        </authorList>
    </citation>
    <scope>NUCLEOTIDE SEQUENCE [LARGE SCALE GENOMIC DNA]</scope>
    <source>
        <strain evidence="5">JCM 17326</strain>
    </source>
</reference>
<dbReference type="Proteomes" id="UP001500630">
    <property type="component" value="Unassembled WGS sequence"/>
</dbReference>
<name>A0ABP6ZHP1_9ACTN</name>
<comment type="caution">
    <text evidence="4">The sequence shown here is derived from an EMBL/GenBank/DDBJ whole genome shotgun (WGS) entry which is preliminary data.</text>
</comment>